<feature type="domain" description="RRM" evidence="4">
    <location>
        <begin position="3"/>
        <end position="73"/>
    </location>
</feature>
<evidence type="ECO:0000256" key="1">
    <source>
        <dbReference type="PROSITE-ProRule" id="PRU00176"/>
    </source>
</evidence>
<dbReference type="InterPro" id="IPR000504">
    <property type="entry name" value="RRM_dom"/>
</dbReference>
<proteinExistence type="predicted"/>
<dbReference type="InterPro" id="IPR035979">
    <property type="entry name" value="RBD_domain_sf"/>
</dbReference>
<feature type="transmembrane region" description="Helical" evidence="3">
    <location>
        <begin position="149"/>
        <end position="171"/>
    </location>
</feature>
<keyword evidence="1" id="KW-0694">RNA-binding</keyword>
<dbReference type="SUPFAM" id="SSF54928">
    <property type="entry name" value="RNA-binding domain, RBD"/>
    <property type="match status" value="1"/>
</dbReference>
<feature type="region of interest" description="Disordered" evidence="2">
    <location>
        <begin position="107"/>
        <end position="137"/>
    </location>
</feature>
<dbReference type="Proteomes" id="UP001162131">
    <property type="component" value="Unassembled WGS sequence"/>
</dbReference>
<accession>A0AAU9IGC5</accession>
<keyword evidence="3" id="KW-0472">Membrane</keyword>
<sequence>MVRTIKISNVPIEATNSDIEKFVELSSTQFSIDRFEPPVVTVLFEDDSDAEKALFLNGMEILGVSVTVEFYNEEDIDKDYHILSAQSIDLKFSDEIPPAIYEEKKPEVNLEKAQKKSKPTPDKFDEPAKQRLQNVSLPARRKLDEKDPFSIIMNVSVSGVVAFTTLVYLTLSSFWA</sequence>
<evidence type="ECO:0000313" key="5">
    <source>
        <dbReference type="EMBL" id="CAG9312875.1"/>
    </source>
</evidence>
<gene>
    <name evidence="5" type="ORF">BSTOLATCC_MIC7667</name>
</gene>
<dbReference type="PROSITE" id="PS50102">
    <property type="entry name" value="RRM"/>
    <property type="match status" value="1"/>
</dbReference>
<feature type="compositionally biased region" description="Basic and acidic residues" evidence="2">
    <location>
        <begin position="107"/>
        <end position="129"/>
    </location>
</feature>
<protein>
    <recommendedName>
        <fullName evidence="4">RRM domain-containing protein</fullName>
    </recommendedName>
</protein>
<reference evidence="5" key="1">
    <citation type="submission" date="2021-09" db="EMBL/GenBank/DDBJ databases">
        <authorList>
            <consortium name="AG Swart"/>
            <person name="Singh M."/>
            <person name="Singh A."/>
            <person name="Seah K."/>
            <person name="Emmerich C."/>
        </authorList>
    </citation>
    <scope>NUCLEOTIDE SEQUENCE</scope>
    <source>
        <strain evidence="5">ATCC30299</strain>
    </source>
</reference>
<evidence type="ECO:0000256" key="3">
    <source>
        <dbReference type="SAM" id="Phobius"/>
    </source>
</evidence>
<comment type="caution">
    <text evidence="5">The sequence shown here is derived from an EMBL/GenBank/DDBJ whole genome shotgun (WGS) entry which is preliminary data.</text>
</comment>
<dbReference type="AlphaFoldDB" id="A0AAU9IGC5"/>
<evidence type="ECO:0000259" key="4">
    <source>
        <dbReference type="PROSITE" id="PS50102"/>
    </source>
</evidence>
<evidence type="ECO:0000313" key="6">
    <source>
        <dbReference type="Proteomes" id="UP001162131"/>
    </source>
</evidence>
<evidence type="ECO:0000256" key="2">
    <source>
        <dbReference type="SAM" id="MobiDB-lite"/>
    </source>
</evidence>
<keyword evidence="3" id="KW-0812">Transmembrane</keyword>
<name>A0AAU9IGC5_9CILI</name>
<dbReference type="GO" id="GO:0003723">
    <property type="term" value="F:RNA binding"/>
    <property type="evidence" value="ECO:0007669"/>
    <property type="project" value="UniProtKB-UniRule"/>
</dbReference>
<dbReference type="EMBL" id="CAJZBQ010000009">
    <property type="protein sequence ID" value="CAG9312875.1"/>
    <property type="molecule type" value="Genomic_DNA"/>
</dbReference>
<keyword evidence="6" id="KW-1185">Reference proteome</keyword>
<organism evidence="5 6">
    <name type="scientific">Blepharisma stoltei</name>
    <dbReference type="NCBI Taxonomy" id="1481888"/>
    <lineage>
        <taxon>Eukaryota</taxon>
        <taxon>Sar</taxon>
        <taxon>Alveolata</taxon>
        <taxon>Ciliophora</taxon>
        <taxon>Postciliodesmatophora</taxon>
        <taxon>Heterotrichea</taxon>
        <taxon>Heterotrichida</taxon>
        <taxon>Blepharismidae</taxon>
        <taxon>Blepharisma</taxon>
    </lineage>
</organism>
<keyword evidence="3" id="KW-1133">Transmembrane helix</keyword>